<evidence type="ECO:0000313" key="3">
    <source>
        <dbReference type="Proteomes" id="UP000044602"/>
    </source>
</evidence>
<dbReference type="AlphaFoldDB" id="A0A0G4KQR5"/>
<evidence type="ECO:0000313" key="4">
    <source>
        <dbReference type="Proteomes" id="UP000045706"/>
    </source>
</evidence>
<dbReference type="EMBL" id="CVQI01001113">
    <property type="protein sequence ID" value="CRK06161.1"/>
    <property type="molecule type" value="Genomic_DNA"/>
</dbReference>
<proteinExistence type="predicted"/>
<name>A0A0G4KQR5_VERLO</name>
<accession>A0A0G4KQR5</accession>
<evidence type="ECO:0000313" key="2">
    <source>
        <dbReference type="EMBL" id="CRK12148.1"/>
    </source>
</evidence>
<gene>
    <name evidence="2" type="ORF">BN1708_010345</name>
    <name evidence="1" type="ORF">BN1723_001689</name>
</gene>
<evidence type="ECO:0000313" key="1">
    <source>
        <dbReference type="EMBL" id="CRK06161.1"/>
    </source>
</evidence>
<protein>
    <submittedName>
        <fullName evidence="2">Uncharacterized protein</fullName>
    </submittedName>
</protein>
<dbReference type="EMBL" id="CVQH01003447">
    <property type="protein sequence ID" value="CRK12148.1"/>
    <property type="molecule type" value="Genomic_DNA"/>
</dbReference>
<sequence length="96" mass="10226">MARYLTNKEPIDQMSRQLGVSKCSGAHPPAPFTGAPVSFGFRGTAMETTMRRHMPSIEPLSPCCQLPLAPGIAAGVPVRWDRNSVGGSGFASRLLV</sequence>
<organism evidence="2 3">
    <name type="scientific">Verticillium longisporum</name>
    <name type="common">Verticillium dahliae var. longisporum</name>
    <dbReference type="NCBI Taxonomy" id="100787"/>
    <lineage>
        <taxon>Eukaryota</taxon>
        <taxon>Fungi</taxon>
        <taxon>Dikarya</taxon>
        <taxon>Ascomycota</taxon>
        <taxon>Pezizomycotina</taxon>
        <taxon>Sordariomycetes</taxon>
        <taxon>Hypocreomycetidae</taxon>
        <taxon>Glomerellales</taxon>
        <taxon>Plectosphaerellaceae</taxon>
        <taxon>Verticillium</taxon>
    </lineage>
</organism>
<keyword evidence="3" id="KW-1185">Reference proteome</keyword>
<dbReference type="Proteomes" id="UP000045706">
    <property type="component" value="Unassembled WGS sequence"/>
</dbReference>
<reference evidence="3 4" key="1">
    <citation type="submission" date="2015-05" db="EMBL/GenBank/DDBJ databases">
        <authorList>
            <person name="Fogelqvist Johan"/>
        </authorList>
    </citation>
    <scope>NUCLEOTIDE SEQUENCE [LARGE SCALE GENOMIC DNA]</scope>
    <source>
        <strain evidence="2">VL1</strain>
        <strain evidence="1">VL2</strain>
    </source>
</reference>
<dbReference type="Proteomes" id="UP000044602">
    <property type="component" value="Unassembled WGS sequence"/>
</dbReference>